<dbReference type="RefSeq" id="WP_377321679.1">
    <property type="nucleotide sequence ID" value="NZ_JBHSNF010000003.1"/>
</dbReference>
<evidence type="ECO:0000259" key="2">
    <source>
        <dbReference type="Pfam" id="PF13387"/>
    </source>
</evidence>
<dbReference type="InterPro" id="IPR025178">
    <property type="entry name" value="Lnb_N"/>
</dbReference>
<dbReference type="Pfam" id="PF13387">
    <property type="entry name" value="Lnb_N"/>
    <property type="match status" value="1"/>
</dbReference>
<evidence type="ECO:0000313" key="3">
    <source>
        <dbReference type="EMBL" id="MFC5527240.1"/>
    </source>
</evidence>
<dbReference type="EMBL" id="JBHSNF010000003">
    <property type="protein sequence ID" value="MFC5527240.1"/>
    <property type="molecule type" value="Genomic_DNA"/>
</dbReference>
<organism evidence="3 4">
    <name type="scientific">Rhodanobacter ginsengisoli</name>
    <dbReference type="NCBI Taxonomy" id="418646"/>
    <lineage>
        <taxon>Bacteria</taxon>
        <taxon>Pseudomonadati</taxon>
        <taxon>Pseudomonadota</taxon>
        <taxon>Gammaproteobacteria</taxon>
        <taxon>Lysobacterales</taxon>
        <taxon>Rhodanobacteraceae</taxon>
        <taxon>Rhodanobacter</taxon>
    </lineage>
</organism>
<feature type="transmembrane region" description="Helical" evidence="1">
    <location>
        <begin position="41"/>
        <end position="63"/>
    </location>
</feature>
<evidence type="ECO:0000313" key="4">
    <source>
        <dbReference type="Proteomes" id="UP001596114"/>
    </source>
</evidence>
<sequence length="346" mass="38984">MTKQLWMIGRMALVVLMALAAFLSGAWGALALWYQLPGRLLVRTLGSTLWALAVVVLVAVAIGRHSWLPLLGYAAIHAILLLWWIGIAPSHQRIWADDVARLLTGTVQGNHVILDNVRNFHWRSDSDYDIRWEVREYDLDRLVSADAVLSYWGSQAIAHAMISFGFDDGRHVVFSVEIRKRRGQQYSPIGGFFKRFETILVAADENDIIRVRTNVRGEDDYLYPLRMDRAAMQALFLSYVQAANRLAGRPAFYNTFTSNCTTIVYRMARQIDPGLPWDVRLLLTGYLPEYLHEVGALDRSLPLDTLRERGRITLRARGATAQDDFSRVIRAPQPPAGALSPAAPPT</sequence>
<comment type="caution">
    <text evidence="3">The sequence shown here is derived from an EMBL/GenBank/DDBJ whole genome shotgun (WGS) entry which is preliminary data.</text>
</comment>
<accession>A0ABW0QR59</accession>
<name>A0ABW0QR59_9GAMM</name>
<keyword evidence="1" id="KW-1133">Transmembrane helix</keyword>
<evidence type="ECO:0000256" key="1">
    <source>
        <dbReference type="SAM" id="Phobius"/>
    </source>
</evidence>
<proteinExistence type="predicted"/>
<dbReference type="Proteomes" id="UP001596114">
    <property type="component" value="Unassembled WGS sequence"/>
</dbReference>
<gene>
    <name evidence="3" type="ORF">ACFPPA_15980</name>
</gene>
<feature type="domain" description="Lnb N-terminal periplasmic" evidence="2">
    <location>
        <begin position="131"/>
        <end position="284"/>
    </location>
</feature>
<protein>
    <submittedName>
        <fullName evidence="3">DUF4105 domain-containing protein</fullName>
    </submittedName>
</protein>
<keyword evidence="1" id="KW-0472">Membrane</keyword>
<reference evidence="4" key="1">
    <citation type="journal article" date="2019" name="Int. J. Syst. Evol. Microbiol.">
        <title>The Global Catalogue of Microorganisms (GCM) 10K type strain sequencing project: providing services to taxonomists for standard genome sequencing and annotation.</title>
        <authorList>
            <consortium name="The Broad Institute Genomics Platform"/>
            <consortium name="The Broad Institute Genome Sequencing Center for Infectious Disease"/>
            <person name="Wu L."/>
            <person name="Ma J."/>
        </authorList>
    </citation>
    <scope>NUCLEOTIDE SEQUENCE [LARGE SCALE GENOMIC DNA]</scope>
    <source>
        <strain evidence="4">CGMCC 1.16619</strain>
    </source>
</reference>
<feature type="transmembrane region" description="Helical" evidence="1">
    <location>
        <begin position="70"/>
        <end position="87"/>
    </location>
</feature>
<keyword evidence="4" id="KW-1185">Reference proteome</keyword>
<keyword evidence="1" id="KW-0812">Transmembrane</keyword>